<proteinExistence type="predicted"/>
<reference evidence="1" key="1">
    <citation type="submission" date="2014-11" db="EMBL/GenBank/DDBJ databases">
        <authorList>
            <person name="Amaro Gonzalez C."/>
        </authorList>
    </citation>
    <scope>NUCLEOTIDE SEQUENCE</scope>
</reference>
<name>A0A0E9QTG9_ANGAN</name>
<evidence type="ECO:0000313" key="1">
    <source>
        <dbReference type="EMBL" id="JAH19388.1"/>
    </source>
</evidence>
<reference evidence="1" key="2">
    <citation type="journal article" date="2015" name="Fish Shellfish Immunol.">
        <title>Early steps in the European eel (Anguilla anguilla)-Vibrio vulnificus interaction in the gills: Role of the RtxA13 toxin.</title>
        <authorList>
            <person name="Callol A."/>
            <person name="Pajuelo D."/>
            <person name="Ebbesson L."/>
            <person name="Teles M."/>
            <person name="MacKenzie S."/>
            <person name="Amaro C."/>
        </authorList>
    </citation>
    <scope>NUCLEOTIDE SEQUENCE</scope>
</reference>
<sequence length="51" mass="5887">MALGKCILFSTKEVQNIKQKNTFCHYTAQKYNSISSINLFALTCKIKHHLK</sequence>
<dbReference type="EMBL" id="GBXM01089189">
    <property type="protein sequence ID" value="JAH19388.1"/>
    <property type="molecule type" value="Transcribed_RNA"/>
</dbReference>
<organism evidence="1">
    <name type="scientific">Anguilla anguilla</name>
    <name type="common">European freshwater eel</name>
    <name type="synonym">Muraena anguilla</name>
    <dbReference type="NCBI Taxonomy" id="7936"/>
    <lineage>
        <taxon>Eukaryota</taxon>
        <taxon>Metazoa</taxon>
        <taxon>Chordata</taxon>
        <taxon>Craniata</taxon>
        <taxon>Vertebrata</taxon>
        <taxon>Euteleostomi</taxon>
        <taxon>Actinopterygii</taxon>
        <taxon>Neopterygii</taxon>
        <taxon>Teleostei</taxon>
        <taxon>Anguilliformes</taxon>
        <taxon>Anguillidae</taxon>
        <taxon>Anguilla</taxon>
    </lineage>
</organism>
<accession>A0A0E9QTG9</accession>
<dbReference type="AlphaFoldDB" id="A0A0E9QTG9"/>
<protein>
    <submittedName>
        <fullName evidence="1">Uncharacterized protein</fullName>
    </submittedName>
</protein>